<proteinExistence type="predicted"/>
<dbReference type="InterPro" id="IPR027051">
    <property type="entry name" value="XdhC_Rossmann_dom"/>
</dbReference>
<dbReference type="Gene3D" id="3.40.50.720">
    <property type="entry name" value="NAD(P)-binding Rossmann-like Domain"/>
    <property type="match status" value="1"/>
</dbReference>
<protein>
    <submittedName>
        <fullName evidence="2">XdhC family protein</fullName>
    </submittedName>
</protein>
<accession>A0ABU4UKV1</accession>
<dbReference type="EMBL" id="JAXARY010000030">
    <property type="protein sequence ID" value="MDX8130038.1"/>
    <property type="molecule type" value="Genomic_DNA"/>
</dbReference>
<feature type="domain" description="XdhC Rossmann" evidence="1">
    <location>
        <begin position="8"/>
        <end position="59"/>
    </location>
</feature>
<comment type="caution">
    <text evidence="2">The sequence shown here is derived from an EMBL/GenBank/DDBJ whole genome shotgun (WGS) entry which is preliminary data.</text>
</comment>
<evidence type="ECO:0000313" key="2">
    <source>
        <dbReference type="EMBL" id="MDX8130038.1"/>
    </source>
</evidence>
<evidence type="ECO:0000313" key="3">
    <source>
        <dbReference type="Proteomes" id="UP001284537"/>
    </source>
</evidence>
<dbReference type="Proteomes" id="UP001284537">
    <property type="component" value="Unassembled WGS sequence"/>
</dbReference>
<keyword evidence="3" id="KW-1185">Reference proteome</keyword>
<sequence length="88" mass="9564">MLITQTGELVGLLGPARRKQRLLQSLGDNTALIVERVFRPFGLDIGAQPPEEIVLSIVTGIQSPFNGRSGWQLGKEPVAIKKHACHHG</sequence>
<name>A0ABU4UKV1_9GAMM</name>
<dbReference type="Pfam" id="PF13478">
    <property type="entry name" value="XdhC_C"/>
    <property type="match status" value="1"/>
</dbReference>
<gene>
    <name evidence="2" type="ORF">QLH52_22295</name>
</gene>
<evidence type="ECO:0000259" key="1">
    <source>
        <dbReference type="Pfam" id="PF13478"/>
    </source>
</evidence>
<organism evidence="2 3">
    <name type="scientific">Methylomonas defluvii</name>
    <dbReference type="NCBI Taxonomy" id="3045149"/>
    <lineage>
        <taxon>Bacteria</taxon>
        <taxon>Pseudomonadati</taxon>
        <taxon>Pseudomonadota</taxon>
        <taxon>Gammaproteobacteria</taxon>
        <taxon>Methylococcales</taxon>
        <taxon>Methylococcaceae</taxon>
        <taxon>Methylomonas</taxon>
    </lineage>
</organism>
<reference evidence="2 3" key="1">
    <citation type="submission" date="2023-11" db="EMBL/GenBank/DDBJ databases">
        <authorList>
            <person name="Ouyang M.-Y."/>
        </authorList>
    </citation>
    <scope>NUCLEOTIDE SEQUENCE [LARGE SCALE GENOMIC DNA]</scope>
    <source>
        <strain evidence="2 3">OY6</strain>
    </source>
</reference>